<dbReference type="Proteomes" id="UP000288758">
    <property type="component" value="Chromosome"/>
</dbReference>
<dbReference type="InterPro" id="IPR058031">
    <property type="entry name" value="AAA_lid_NorR"/>
</dbReference>
<organism evidence="8 9">
    <name type="scientific">Corallococcus coralloides</name>
    <name type="common">Myxococcus coralloides</name>
    <dbReference type="NCBI Taxonomy" id="184914"/>
    <lineage>
        <taxon>Bacteria</taxon>
        <taxon>Pseudomonadati</taxon>
        <taxon>Myxococcota</taxon>
        <taxon>Myxococcia</taxon>
        <taxon>Myxococcales</taxon>
        <taxon>Cystobacterineae</taxon>
        <taxon>Myxococcaceae</taxon>
        <taxon>Corallococcus</taxon>
    </lineage>
</organism>
<dbReference type="GO" id="GO:0006355">
    <property type="term" value="P:regulation of DNA-templated transcription"/>
    <property type="evidence" value="ECO:0007669"/>
    <property type="project" value="InterPro"/>
</dbReference>
<dbReference type="Gene3D" id="3.40.50.300">
    <property type="entry name" value="P-loop containing nucleotide triphosphate hydrolases"/>
    <property type="match status" value="1"/>
</dbReference>
<dbReference type="Gene3D" id="1.10.10.60">
    <property type="entry name" value="Homeodomain-like"/>
    <property type="match status" value="1"/>
</dbReference>
<dbReference type="InterPro" id="IPR003593">
    <property type="entry name" value="AAA+_ATPase"/>
</dbReference>
<dbReference type="FunFam" id="3.40.50.300:FF:000006">
    <property type="entry name" value="DNA-binding transcriptional regulator NtrC"/>
    <property type="match status" value="1"/>
</dbReference>
<reference evidence="8 9" key="1">
    <citation type="submission" date="2018-12" db="EMBL/GenBank/DDBJ databases">
        <title>Complete Genome Sequence of the Corallopyronin A producing Myxobacterium Corallococcus coralloides B035.</title>
        <authorList>
            <person name="Bouhired S.M."/>
            <person name="Rupp O."/>
            <person name="Blom J."/>
            <person name="Schaeberle T.F."/>
            <person name="Kehraus S."/>
            <person name="Schiefer A."/>
            <person name="Pfarr K."/>
            <person name="Goesmann A."/>
            <person name="Hoerauf A."/>
            <person name="Koenig G.M."/>
        </authorList>
    </citation>
    <scope>NUCLEOTIDE SEQUENCE [LARGE SCALE GENOMIC DNA]</scope>
    <source>
        <strain evidence="8 9">B035</strain>
    </source>
</reference>
<keyword evidence="3" id="KW-0805">Transcription regulation</keyword>
<keyword evidence="2" id="KW-0067">ATP-binding</keyword>
<dbReference type="Gene3D" id="1.10.8.60">
    <property type="match status" value="1"/>
</dbReference>
<dbReference type="SUPFAM" id="SSF46689">
    <property type="entry name" value="Homeodomain-like"/>
    <property type="match status" value="1"/>
</dbReference>
<dbReference type="Pfam" id="PF00158">
    <property type="entry name" value="Sigma54_activat"/>
    <property type="match status" value="1"/>
</dbReference>
<evidence type="ECO:0000313" key="8">
    <source>
        <dbReference type="EMBL" id="QAT87613.1"/>
    </source>
</evidence>
<dbReference type="Gene3D" id="2.60.200.20">
    <property type="match status" value="1"/>
</dbReference>
<accession>A0A410S0G0</accession>
<dbReference type="AlphaFoldDB" id="A0A410S0G0"/>
<evidence type="ECO:0000256" key="2">
    <source>
        <dbReference type="ARBA" id="ARBA00022840"/>
    </source>
</evidence>
<dbReference type="InterPro" id="IPR032030">
    <property type="entry name" value="YscD_cytoplasmic_dom"/>
</dbReference>
<evidence type="ECO:0000259" key="6">
    <source>
        <dbReference type="PROSITE" id="PS50006"/>
    </source>
</evidence>
<dbReference type="CDD" id="cd00009">
    <property type="entry name" value="AAA"/>
    <property type="match status" value="1"/>
</dbReference>
<dbReference type="Pfam" id="PF16697">
    <property type="entry name" value="Yop-YscD_cpl"/>
    <property type="match status" value="1"/>
</dbReference>
<dbReference type="InterPro" id="IPR025944">
    <property type="entry name" value="Sigma_54_int_dom_CS"/>
</dbReference>
<dbReference type="PROSITE" id="PS00675">
    <property type="entry name" value="SIGMA54_INTERACT_1"/>
    <property type="match status" value="1"/>
</dbReference>
<dbReference type="PROSITE" id="PS00688">
    <property type="entry name" value="SIGMA54_INTERACT_3"/>
    <property type="match status" value="1"/>
</dbReference>
<keyword evidence="5" id="KW-0804">Transcription</keyword>
<dbReference type="InterPro" id="IPR025943">
    <property type="entry name" value="Sigma_54_int_dom_ATP-bd_2"/>
</dbReference>
<evidence type="ECO:0000256" key="3">
    <source>
        <dbReference type="ARBA" id="ARBA00023015"/>
    </source>
</evidence>
<dbReference type="GO" id="GO:0003677">
    <property type="term" value="F:DNA binding"/>
    <property type="evidence" value="ECO:0007669"/>
    <property type="project" value="UniProtKB-KW"/>
</dbReference>
<sequence>MGLPIRTLTIEVVGGPDQGHSYTAEGEAVTVGTAESNELRLTDPTVSRYHLELSRKGDRVAVADLGSTNGTAVGPALLERGTVAPGTVLTLGRTSLRVGDGPTRTVSLHDSGALGPLRGQSAPMRRLMAQILRAARTDASVLLQGESGTGKELIARALHDESPRAKQPFVTLDCGVISPGLVASELFGHERGAFTGAERRHLGVFERAQGGTLFLDEIGELSPALQTALLGVLERRRFRRLGGREELSVDVRVVSATHRDLRAEVNANTFRLDLYYRLAVVRLEVPPLHQRVEDIPLLVEHFLNEAGYAGPVASLVPPQLMTTLLAHRWPGNVRELRNYAEAILAMGEPPALEQSAQGPGETPASTPPAAPVALALERGYREARQQVLEDFEVQFLKALMERAGSNVSQAARLARMDRSYLIDLLHRHHLR</sequence>
<dbReference type="InterPro" id="IPR009057">
    <property type="entry name" value="Homeodomain-like_sf"/>
</dbReference>
<feature type="domain" description="Sigma-54 factor interaction" evidence="7">
    <location>
        <begin position="117"/>
        <end position="345"/>
    </location>
</feature>
<name>A0A410S0G0_CORCK</name>
<keyword evidence="4" id="KW-0238">DNA-binding</keyword>
<dbReference type="SMART" id="SM00240">
    <property type="entry name" value="FHA"/>
    <property type="match status" value="1"/>
</dbReference>
<dbReference type="Pfam" id="PF25601">
    <property type="entry name" value="AAA_lid_14"/>
    <property type="match status" value="1"/>
</dbReference>
<dbReference type="SUPFAM" id="SSF49879">
    <property type="entry name" value="SMAD/FHA domain"/>
    <property type="match status" value="1"/>
</dbReference>
<dbReference type="InterPro" id="IPR002078">
    <property type="entry name" value="Sigma_54_int"/>
</dbReference>
<feature type="domain" description="FHA" evidence="6">
    <location>
        <begin position="29"/>
        <end position="78"/>
    </location>
</feature>
<dbReference type="CDD" id="cd00060">
    <property type="entry name" value="FHA"/>
    <property type="match status" value="1"/>
</dbReference>
<evidence type="ECO:0000256" key="4">
    <source>
        <dbReference type="ARBA" id="ARBA00023125"/>
    </source>
</evidence>
<evidence type="ECO:0000259" key="7">
    <source>
        <dbReference type="PROSITE" id="PS50045"/>
    </source>
</evidence>
<proteinExistence type="predicted"/>
<dbReference type="InterPro" id="IPR027417">
    <property type="entry name" value="P-loop_NTPase"/>
</dbReference>
<evidence type="ECO:0000313" key="9">
    <source>
        <dbReference type="Proteomes" id="UP000288758"/>
    </source>
</evidence>
<protein>
    <submittedName>
        <fullName evidence="8">Sigma-54 dependent transcription regulator</fullName>
    </submittedName>
</protein>
<dbReference type="PANTHER" id="PTHR32071">
    <property type="entry name" value="TRANSCRIPTIONAL REGULATORY PROTEIN"/>
    <property type="match status" value="1"/>
</dbReference>
<gene>
    <name evidence="8" type="primary">zraR5_2</name>
    <name evidence="8" type="ORF">EJ065_6084</name>
</gene>
<dbReference type="GO" id="GO:0005524">
    <property type="term" value="F:ATP binding"/>
    <property type="evidence" value="ECO:0007669"/>
    <property type="project" value="UniProtKB-KW"/>
</dbReference>
<dbReference type="SMART" id="SM00382">
    <property type="entry name" value="AAA"/>
    <property type="match status" value="1"/>
</dbReference>
<dbReference type="InterPro" id="IPR000253">
    <property type="entry name" value="FHA_dom"/>
</dbReference>
<dbReference type="PANTHER" id="PTHR32071:SF117">
    <property type="entry name" value="PTS-DEPENDENT DIHYDROXYACETONE KINASE OPERON REGULATORY PROTEIN-RELATED"/>
    <property type="match status" value="1"/>
</dbReference>
<dbReference type="EMBL" id="CP034669">
    <property type="protein sequence ID" value="QAT87613.1"/>
    <property type="molecule type" value="Genomic_DNA"/>
</dbReference>
<dbReference type="InterPro" id="IPR025662">
    <property type="entry name" value="Sigma_54_int_dom_ATP-bd_1"/>
</dbReference>
<dbReference type="SUPFAM" id="SSF52540">
    <property type="entry name" value="P-loop containing nucleoside triphosphate hydrolases"/>
    <property type="match status" value="1"/>
</dbReference>
<dbReference type="PROSITE" id="PS50006">
    <property type="entry name" value="FHA_DOMAIN"/>
    <property type="match status" value="1"/>
</dbReference>
<dbReference type="InterPro" id="IPR008984">
    <property type="entry name" value="SMAD_FHA_dom_sf"/>
</dbReference>
<keyword evidence="1" id="KW-0547">Nucleotide-binding</keyword>
<evidence type="ECO:0000256" key="5">
    <source>
        <dbReference type="ARBA" id="ARBA00023163"/>
    </source>
</evidence>
<dbReference type="PROSITE" id="PS00676">
    <property type="entry name" value="SIGMA54_INTERACT_2"/>
    <property type="match status" value="1"/>
</dbReference>
<dbReference type="PROSITE" id="PS50045">
    <property type="entry name" value="SIGMA54_INTERACT_4"/>
    <property type="match status" value="1"/>
</dbReference>
<evidence type="ECO:0000256" key="1">
    <source>
        <dbReference type="ARBA" id="ARBA00022741"/>
    </source>
</evidence>